<keyword evidence="4" id="KW-1185">Reference proteome</keyword>
<evidence type="ECO:0000313" key="3">
    <source>
        <dbReference type="EMBL" id="MEE1884238.1"/>
    </source>
</evidence>
<keyword evidence="2" id="KW-1133">Transmembrane helix</keyword>
<comment type="caution">
    <text evidence="3">The sequence shown here is derived from an EMBL/GenBank/DDBJ whole genome shotgun (WGS) entry which is preliminary data.</text>
</comment>
<organism evidence="3 4">
    <name type="scientific">Pedobacter flavus</name>
    <dbReference type="NCBI Taxonomy" id="3113906"/>
    <lineage>
        <taxon>Bacteria</taxon>
        <taxon>Pseudomonadati</taxon>
        <taxon>Bacteroidota</taxon>
        <taxon>Sphingobacteriia</taxon>
        <taxon>Sphingobacteriales</taxon>
        <taxon>Sphingobacteriaceae</taxon>
        <taxon>Pedobacter</taxon>
    </lineage>
</organism>
<name>A0ABU7GYZ9_9SPHI</name>
<reference evidence="3 4" key="1">
    <citation type="submission" date="2024-01" db="EMBL/GenBank/DDBJ databases">
        <title>Pedobacter sp. nov., isolated from oil-contaminated soil.</title>
        <authorList>
            <person name="Le N.T.T."/>
        </authorList>
    </citation>
    <scope>NUCLEOTIDE SEQUENCE [LARGE SCALE GENOMIC DNA]</scope>
    <source>
        <strain evidence="3 4">VNH31</strain>
    </source>
</reference>
<keyword evidence="2" id="KW-0812">Transmembrane</keyword>
<evidence type="ECO:0000313" key="4">
    <source>
        <dbReference type="Proteomes" id="UP001337681"/>
    </source>
</evidence>
<evidence type="ECO:0000256" key="2">
    <source>
        <dbReference type="SAM" id="Phobius"/>
    </source>
</evidence>
<evidence type="ECO:0000256" key="1">
    <source>
        <dbReference type="SAM" id="MobiDB-lite"/>
    </source>
</evidence>
<gene>
    <name evidence="3" type="ORF">VRU49_02285</name>
</gene>
<feature type="region of interest" description="Disordered" evidence="1">
    <location>
        <begin position="1"/>
        <end position="25"/>
    </location>
</feature>
<keyword evidence="2" id="KW-0472">Membrane</keyword>
<dbReference type="RefSeq" id="WP_330145155.1">
    <property type="nucleotide sequence ID" value="NZ_JAZDQU010000001.1"/>
</dbReference>
<feature type="transmembrane region" description="Helical" evidence="2">
    <location>
        <begin position="36"/>
        <end position="55"/>
    </location>
</feature>
<proteinExistence type="predicted"/>
<accession>A0ABU7GYZ9</accession>
<sequence>MKTLNLNNRNFASGTNQSAAKSNTKNTNKLANVSPFLLLLLPVFVVMIVTFSISLPKDSDSALKTNTKPSVSVIKITKSLF</sequence>
<dbReference type="Proteomes" id="UP001337681">
    <property type="component" value="Unassembled WGS sequence"/>
</dbReference>
<dbReference type="EMBL" id="JAZDQU010000001">
    <property type="protein sequence ID" value="MEE1884238.1"/>
    <property type="molecule type" value="Genomic_DNA"/>
</dbReference>
<protein>
    <submittedName>
        <fullName evidence="3">Uncharacterized protein</fullName>
    </submittedName>
</protein>